<dbReference type="Pfam" id="PF12118">
    <property type="entry name" value="SprA-related"/>
    <property type="match status" value="1"/>
</dbReference>
<feature type="compositionally biased region" description="Basic and acidic residues" evidence="1">
    <location>
        <begin position="49"/>
        <end position="59"/>
    </location>
</feature>
<feature type="region of interest" description="Disordered" evidence="1">
    <location>
        <begin position="195"/>
        <end position="241"/>
    </location>
</feature>
<reference evidence="2 3" key="1">
    <citation type="submission" date="2023-01" db="EMBL/GenBank/DDBJ databases">
        <title>Pseudomonas SA3-5T sp. nov., isolated from tidal flat sediment.</title>
        <authorList>
            <person name="Kim H.S."/>
            <person name="Kim J.-S."/>
            <person name="Suh M.K."/>
            <person name="Eom M.K."/>
            <person name="Lee J.-S."/>
        </authorList>
    </citation>
    <scope>NUCLEOTIDE SEQUENCE [LARGE SCALE GENOMIC DNA]</scope>
    <source>
        <strain evidence="2 3">SA3-5</strain>
    </source>
</reference>
<dbReference type="GO" id="GO:0008237">
    <property type="term" value="F:metallopeptidase activity"/>
    <property type="evidence" value="ECO:0007669"/>
    <property type="project" value="UniProtKB-KW"/>
</dbReference>
<comment type="caution">
    <text evidence="2">The sequence shown here is derived from an EMBL/GenBank/DDBJ whole genome shotgun (WGS) entry which is preliminary data.</text>
</comment>
<feature type="compositionally biased region" description="Basic and acidic residues" evidence="1">
    <location>
        <begin position="94"/>
        <end position="106"/>
    </location>
</feature>
<name>A0ABT4XLF0_9PSED</name>
<accession>A0ABT4XLF0</accession>
<protein>
    <submittedName>
        <fullName evidence="2">Metalloprotease CJM1_0395 family protein</fullName>
    </submittedName>
</protein>
<feature type="region of interest" description="Disordered" evidence="1">
    <location>
        <begin position="1"/>
        <end position="128"/>
    </location>
</feature>
<organism evidence="2 3">
    <name type="scientific">Pseudomonas aestuarii</name>
    <dbReference type="NCBI Taxonomy" id="3018340"/>
    <lineage>
        <taxon>Bacteria</taxon>
        <taxon>Pseudomonadati</taxon>
        <taxon>Pseudomonadota</taxon>
        <taxon>Gammaproteobacteria</taxon>
        <taxon>Pseudomonadales</taxon>
        <taxon>Pseudomonadaceae</taxon>
        <taxon>Pseudomonas</taxon>
    </lineage>
</organism>
<keyword evidence="2" id="KW-0378">Hydrolase</keyword>
<feature type="compositionally biased region" description="Low complexity" evidence="1">
    <location>
        <begin position="199"/>
        <end position="212"/>
    </location>
</feature>
<evidence type="ECO:0000256" key="1">
    <source>
        <dbReference type="SAM" id="MobiDB-lite"/>
    </source>
</evidence>
<keyword evidence="2" id="KW-0482">Metalloprotease</keyword>
<evidence type="ECO:0000313" key="3">
    <source>
        <dbReference type="Proteomes" id="UP001212042"/>
    </source>
</evidence>
<dbReference type="RefSeq" id="WP_271349918.1">
    <property type="nucleotide sequence ID" value="NZ_JAQJZJ010000014.1"/>
</dbReference>
<proteinExistence type="predicted"/>
<keyword evidence="2" id="KW-0645">Protease</keyword>
<feature type="compositionally biased region" description="Low complexity" evidence="1">
    <location>
        <begin position="221"/>
        <end position="233"/>
    </location>
</feature>
<dbReference type="Proteomes" id="UP001212042">
    <property type="component" value="Unassembled WGS sequence"/>
</dbReference>
<dbReference type="InterPro" id="IPR021973">
    <property type="entry name" value="SprA-related"/>
</dbReference>
<sequence>MHIGATPTYPSPAPSLPARPIAPAASADVSPDLTRAAQAPATPSPALSDEQRASAREEADQPAEQSTPSADKQDKSEPSPQQQRLEQLEIAELATRDREVRSHEQAHAAVGGGYAGAPSFTYTRGPDGQRYAVAGEVSIDTGAVAGDPQATLSKMEIVVRAALSPAEPSAQDLRVAAQAQAQMVQARVDLAELQRNEAAEAQAERAQSSEAAEPAERDGDPAASPQPSRSSAAELELYRRTAGLPDSAPLIDLLG</sequence>
<dbReference type="EMBL" id="JAQJZJ010000014">
    <property type="protein sequence ID" value="MDA7089028.1"/>
    <property type="molecule type" value="Genomic_DNA"/>
</dbReference>
<evidence type="ECO:0000313" key="2">
    <source>
        <dbReference type="EMBL" id="MDA7089028.1"/>
    </source>
</evidence>
<gene>
    <name evidence="2" type="ORF">PH586_21850</name>
</gene>
<keyword evidence="3" id="KW-1185">Reference proteome</keyword>